<proteinExistence type="predicted"/>
<organism evidence="1 2">
    <name type="scientific">Candidatus Dojkabacteria bacterium</name>
    <dbReference type="NCBI Taxonomy" id="2099670"/>
    <lineage>
        <taxon>Bacteria</taxon>
        <taxon>Candidatus Dojkabacteria</taxon>
    </lineage>
</organism>
<protein>
    <submittedName>
        <fullName evidence="1">Uncharacterized protein</fullName>
    </submittedName>
</protein>
<name>A0A847D2J5_9BACT</name>
<comment type="caution">
    <text evidence="1">The sequence shown here is derived from an EMBL/GenBank/DDBJ whole genome shotgun (WGS) entry which is preliminary data.</text>
</comment>
<dbReference type="EMBL" id="JAAZBX010000015">
    <property type="protein sequence ID" value="NLD25693.1"/>
    <property type="molecule type" value="Genomic_DNA"/>
</dbReference>
<dbReference type="Proteomes" id="UP000545876">
    <property type="component" value="Unassembled WGS sequence"/>
</dbReference>
<evidence type="ECO:0000313" key="1">
    <source>
        <dbReference type="EMBL" id="NLD25693.1"/>
    </source>
</evidence>
<gene>
    <name evidence="1" type="ORF">GX656_03615</name>
</gene>
<reference evidence="1 2" key="1">
    <citation type="journal article" date="2020" name="Biotechnol. Biofuels">
        <title>New insights from the biogas microbiome by comprehensive genome-resolved metagenomics of nearly 1600 species originating from multiple anaerobic digesters.</title>
        <authorList>
            <person name="Campanaro S."/>
            <person name="Treu L."/>
            <person name="Rodriguez-R L.M."/>
            <person name="Kovalovszki A."/>
            <person name="Ziels R.M."/>
            <person name="Maus I."/>
            <person name="Zhu X."/>
            <person name="Kougias P.G."/>
            <person name="Basile A."/>
            <person name="Luo G."/>
            <person name="Schluter A."/>
            <person name="Konstantinidis K.T."/>
            <person name="Angelidaki I."/>
        </authorList>
    </citation>
    <scope>NUCLEOTIDE SEQUENCE [LARGE SCALE GENOMIC DNA]</scope>
    <source>
        <strain evidence="1">AS06rmzACSIP_65</strain>
    </source>
</reference>
<dbReference type="AlphaFoldDB" id="A0A847D2J5"/>
<sequence>MEGNEPYTLNGGVVLNTFLGVINVEPIYNSHPYAPDPEGAEVTSFIDVLVLDDGYGYLIKVGEEATVESAGLFHPSTSIIRFSGGEGFVFGSFR</sequence>
<evidence type="ECO:0000313" key="2">
    <source>
        <dbReference type="Proteomes" id="UP000545876"/>
    </source>
</evidence>
<accession>A0A847D2J5</accession>